<evidence type="ECO:0000256" key="5">
    <source>
        <dbReference type="PROSITE-ProRule" id="PRU00354"/>
    </source>
</evidence>
<comment type="caution">
    <text evidence="4">Lacks conserved residue(s) required for the propagation of feature annotation.</text>
</comment>
<evidence type="ECO:0000256" key="3">
    <source>
        <dbReference type="ARBA" id="ARBA00023115"/>
    </source>
</evidence>
<sequence>MLAMELWFTENQTSDLRLSFRVKQLLYHRKSAYQEILVVDTYEYGRLLALDGAIQLTEKDEFTYHEMITHVPLYAHPLPESVLIIGGGDGGAVREVVKHREVKSVEMVEIDEEVINVSKRYFPSVSSGLKDKRVSIKIEDGMAYVKGKKKRYDVIIVDSTDPVEIAKVLFEKPFYRNVFYALKDDGIFVAQTESPFCKLDVLKSAYNGIKAVFDRVWVYWGVMPTYPSGMWTYTIGSKRYDVSSPIRECDVSTRYYTPEVHRSAFVLPPFLKEWISTV</sequence>
<feature type="binding site" evidence="4">
    <location>
        <position position="34"/>
    </location>
    <ligand>
        <name>S-methyl-5'-thioadenosine</name>
        <dbReference type="ChEBI" id="CHEBI:17509"/>
    </ligand>
</feature>
<dbReference type="Proteomes" id="UP000279422">
    <property type="component" value="Unassembled WGS sequence"/>
</dbReference>
<dbReference type="Gene3D" id="3.40.50.150">
    <property type="entry name" value="Vaccinia Virus protein VP39"/>
    <property type="match status" value="1"/>
</dbReference>
<feature type="binding site" evidence="4">
    <location>
        <begin position="158"/>
        <end position="161"/>
    </location>
    <ligand>
        <name>spermidine</name>
        <dbReference type="ChEBI" id="CHEBI:57834"/>
    </ligand>
</feature>
<comment type="subunit">
    <text evidence="4">Homodimer or homotetramer.</text>
</comment>
<dbReference type="PANTHER" id="PTHR11558">
    <property type="entry name" value="SPERMIDINE/SPERMINE SYNTHASE"/>
    <property type="match status" value="1"/>
</dbReference>
<evidence type="ECO:0000256" key="4">
    <source>
        <dbReference type="HAMAP-Rule" id="MF_00198"/>
    </source>
</evidence>
<dbReference type="InterPro" id="IPR030373">
    <property type="entry name" value="PABS_CS"/>
</dbReference>
<dbReference type="InterPro" id="IPR037163">
    <property type="entry name" value="Spermidine_synt_N_sf"/>
</dbReference>
<dbReference type="PANTHER" id="PTHR11558:SF11">
    <property type="entry name" value="SPERMIDINE SYNTHASE"/>
    <property type="match status" value="1"/>
</dbReference>
<dbReference type="SUPFAM" id="SSF53335">
    <property type="entry name" value="S-adenosyl-L-methionine-dependent methyltransferases"/>
    <property type="match status" value="1"/>
</dbReference>
<evidence type="ECO:0000256" key="2">
    <source>
        <dbReference type="ARBA" id="ARBA00022679"/>
    </source>
</evidence>
<feature type="binding site" evidence="4">
    <location>
        <position position="109"/>
    </location>
    <ligand>
        <name>S-methyl-5'-thioadenosine</name>
        <dbReference type="ChEBI" id="CHEBI:17509"/>
    </ligand>
</feature>
<dbReference type="NCBIfam" id="NF002010">
    <property type="entry name" value="PRK00811.1"/>
    <property type="match status" value="1"/>
</dbReference>
<evidence type="ECO:0000313" key="10">
    <source>
        <dbReference type="Proteomes" id="UP000279422"/>
    </source>
</evidence>
<comment type="pathway">
    <text evidence="4">Amine and polyamine biosynthesis; spermidine biosynthesis; spermidine from putrescine: step 1/1.</text>
</comment>
<dbReference type="GO" id="GO:0008295">
    <property type="term" value="P:spermidine biosynthetic process"/>
    <property type="evidence" value="ECO:0007669"/>
    <property type="project" value="UniProtKB-UniRule"/>
</dbReference>
<dbReference type="PROSITE" id="PS51006">
    <property type="entry name" value="PABS_2"/>
    <property type="match status" value="1"/>
</dbReference>
<feature type="binding site" evidence="4">
    <location>
        <position position="65"/>
    </location>
    <ligand>
        <name>spermidine</name>
        <dbReference type="ChEBI" id="CHEBI:57834"/>
    </ligand>
</feature>
<dbReference type="GO" id="GO:0005829">
    <property type="term" value="C:cytosol"/>
    <property type="evidence" value="ECO:0007669"/>
    <property type="project" value="TreeGrafter"/>
</dbReference>
<dbReference type="InterPro" id="IPR001045">
    <property type="entry name" value="Spermi_synthase"/>
</dbReference>
<evidence type="ECO:0000256" key="6">
    <source>
        <dbReference type="RuleBase" id="RU003836"/>
    </source>
</evidence>
<comment type="similarity">
    <text evidence="1 4 6">Belongs to the spermidine/spermine synthase family.</text>
</comment>
<dbReference type="EC" id="2.5.1.16" evidence="4"/>
<evidence type="ECO:0000259" key="8">
    <source>
        <dbReference type="PROSITE" id="PS51006"/>
    </source>
</evidence>
<gene>
    <name evidence="4" type="primary">speE</name>
    <name evidence="9" type="ORF">DRJ00_00965</name>
</gene>
<feature type="binding site" evidence="4">
    <location>
        <position position="89"/>
    </location>
    <ligand>
        <name>spermidine</name>
        <dbReference type="ChEBI" id="CHEBI:57834"/>
    </ligand>
</feature>
<feature type="binding site" evidence="4">
    <location>
        <begin position="140"/>
        <end position="141"/>
    </location>
    <ligand>
        <name>S-methyl-5'-thioadenosine</name>
        <dbReference type="ChEBI" id="CHEBI:17509"/>
    </ligand>
</feature>
<dbReference type="Gene3D" id="2.30.140.10">
    <property type="entry name" value="Spermidine synthase, tetramerisation domain"/>
    <property type="match status" value="1"/>
</dbReference>
<feature type="active site" description="Proton acceptor" evidence="4 5">
    <location>
        <position position="158"/>
    </location>
</feature>
<dbReference type="InterPro" id="IPR029063">
    <property type="entry name" value="SAM-dependent_MTases_sf"/>
</dbReference>
<keyword evidence="4 7" id="KW-0745">Spermidine biosynthesis</keyword>
<name>A0A497E6A8_UNCAE</name>
<dbReference type="GO" id="GO:0004766">
    <property type="term" value="F:spermidine synthase activity"/>
    <property type="evidence" value="ECO:0007669"/>
    <property type="project" value="UniProtKB-UniRule"/>
</dbReference>
<dbReference type="EMBL" id="QMPZ01000005">
    <property type="protein sequence ID" value="RLE10626.1"/>
    <property type="molecule type" value="Genomic_DNA"/>
</dbReference>
<dbReference type="InterPro" id="IPR035246">
    <property type="entry name" value="Spermidine_synt_N"/>
</dbReference>
<feature type="domain" description="PABS" evidence="8">
    <location>
        <begin position="5"/>
        <end position="238"/>
    </location>
</feature>
<keyword evidence="2 4" id="KW-0808">Transferase</keyword>
<dbReference type="HAMAP" id="MF_00198">
    <property type="entry name" value="Spermidine_synth"/>
    <property type="match status" value="1"/>
</dbReference>
<proteinExistence type="inferred from homology"/>
<organism evidence="9 10">
    <name type="scientific">Aerophobetes bacterium</name>
    <dbReference type="NCBI Taxonomy" id="2030807"/>
    <lineage>
        <taxon>Bacteria</taxon>
        <taxon>Candidatus Aerophobota</taxon>
    </lineage>
</organism>
<dbReference type="CDD" id="cd02440">
    <property type="entry name" value="AdoMet_MTases"/>
    <property type="match status" value="1"/>
</dbReference>
<evidence type="ECO:0000256" key="1">
    <source>
        <dbReference type="ARBA" id="ARBA00007867"/>
    </source>
</evidence>
<comment type="function">
    <text evidence="4">Catalyzes the irreversible transfer of a propylamine group from the amino donor S-adenosylmethioninamine (decarboxy-AdoMet) to putrescine (1,4-diaminobutane) to yield spermidine.</text>
</comment>
<accession>A0A497E6A8</accession>
<dbReference type="InterPro" id="IPR030374">
    <property type="entry name" value="PABS"/>
</dbReference>
<comment type="catalytic activity">
    <reaction evidence="4 7">
        <text>S-adenosyl 3-(methylsulfanyl)propylamine + putrescine = S-methyl-5'-thioadenosine + spermidine + H(+)</text>
        <dbReference type="Rhea" id="RHEA:12721"/>
        <dbReference type="ChEBI" id="CHEBI:15378"/>
        <dbReference type="ChEBI" id="CHEBI:17509"/>
        <dbReference type="ChEBI" id="CHEBI:57443"/>
        <dbReference type="ChEBI" id="CHEBI:57834"/>
        <dbReference type="ChEBI" id="CHEBI:326268"/>
        <dbReference type="EC" id="2.5.1.16"/>
    </reaction>
</comment>
<comment type="caution">
    <text evidence="9">The sequence shown here is derived from an EMBL/GenBank/DDBJ whole genome shotgun (WGS) entry which is preliminary data.</text>
</comment>
<protein>
    <recommendedName>
        <fullName evidence="4">Polyamine aminopropyltransferase</fullName>
    </recommendedName>
    <alternativeName>
        <fullName evidence="4">Putrescine aminopropyltransferase</fullName>
        <shortName evidence="4">PAPT</shortName>
    </alternativeName>
    <alternativeName>
        <fullName evidence="4">Spermidine synthase</fullName>
        <shortName evidence="4">SPDS</shortName>
        <shortName evidence="4">SPDSY</shortName>
        <ecNumber evidence="4">2.5.1.16</ecNumber>
    </alternativeName>
</protein>
<dbReference type="Pfam" id="PF17284">
    <property type="entry name" value="Spermine_synt_N"/>
    <property type="match status" value="1"/>
</dbReference>
<dbReference type="PROSITE" id="PS01330">
    <property type="entry name" value="PABS_1"/>
    <property type="match status" value="1"/>
</dbReference>
<dbReference type="NCBIfam" id="NF037959">
    <property type="entry name" value="MFS_SpdSyn"/>
    <property type="match status" value="1"/>
</dbReference>
<dbReference type="NCBIfam" id="TIGR00417">
    <property type="entry name" value="speE"/>
    <property type="match status" value="1"/>
</dbReference>
<dbReference type="UniPathway" id="UPA00248">
    <property type="reaction ID" value="UER00314"/>
</dbReference>
<evidence type="ECO:0000256" key="7">
    <source>
        <dbReference type="RuleBase" id="RU003837"/>
    </source>
</evidence>
<evidence type="ECO:0000313" key="9">
    <source>
        <dbReference type="EMBL" id="RLE10626.1"/>
    </source>
</evidence>
<dbReference type="AlphaFoldDB" id="A0A497E6A8"/>
<dbReference type="Pfam" id="PF01564">
    <property type="entry name" value="Spermine_synth"/>
    <property type="match status" value="1"/>
</dbReference>
<reference evidence="9 10" key="1">
    <citation type="submission" date="2018-06" db="EMBL/GenBank/DDBJ databases">
        <title>Extensive metabolic versatility and redundancy in microbially diverse, dynamic hydrothermal sediments.</title>
        <authorList>
            <person name="Dombrowski N."/>
            <person name="Teske A."/>
            <person name="Baker B.J."/>
        </authorList>
    </citation>
    <scope>NUCLEOTIDE SEQUENCE [LARGE SCALE GENOMIC DNA]</scope>
    <source>
        <strain evidence="9">B47_G16</strain>
    </source>
</reference>
<keyword evidence="3 4" id="KW-0620">Polyamine biosynthesis</keyword>